<protein>
    <submittedName>
        <fullName evidence="1">RNA polymerase sigma-70 factor, ECF subfamily</fullName>
    </submittedName>
</protein>
<evidence type="ECO:0000313" key="1">
    <source>
        <dbReference type="EMBL" id="SHJ31156.1"/>
    </source>
</evidence>
<dbReference type="Proteomes" id="UP000184301">
    <property type="component" value="Unassembled WGS sequence"/>
</dbReference>
<dbReference type="Gene3D" id="1.10.10.10">
    <property type="entry name" value="Winged helix-like DNA-binding domain superfamily/Winged helix DNA-binding domain"/>
    <property type="match status" value="1"/>
</dbReference>
<dbReference type="STRING" id="1121950.SAMN02745243_00286"/>
<reference evidence="1 2" key="1">
    <citation type="submission" date="2016-11" db="EMBL/GenBank/DDBJ databases">
        <authorList>
            <person name="Jaros S."/>
            <person name="Januszkiewicz K."/>
            <person name="Wedrychowicz H."/>
        </authorList>
    </citation>
    <scope>NUCLEOTIDE SEQUENCE [LARGE SCALE GENOMIC DNA]</scope>
    <source>
        <strain evidence="1 2">DSM 15480</strain>
    </source>
</reference>
<dbReference type="AlphaFoldDB" id="A0A1M6I9T7"/>
<organism evidence="1 2">
    <name type="scientific">Hespellia stercorisuis DSM 15480</name>
    <dbReference type="NCBI Taxonomy" id="1121950"/>
    <lineage>
        <taxon>Bacteria</taxon>
        <taxon>Bacillati</taxon>
        <taxon>Bacillota</taxon>
        <taxon>Clostridia</taxon>
        <taxon>Lachnospirales</taxon>
        <taxon>Lachnospiraceae</taxon>
        <taxon>Hespellia</taxon>
    </lineage>
</organism>
<dbReference type="SUPFAM" id="SSF88659">
    <property type="entry name" value="Sigma3 and sigma4 domains of RNA polymerase sigma factors"/>
    <property type="match status" value="1"/>
</dbReference>
<dbReference type="InterPro" id="IPR036388">
    <property type="entry name" value="WH-like_DNA-bd_sf"/>
</dbReference>
<dbReference type="EMBL" id="FQZY01000006">
    <property type="protein sequence ID" value="SHJ31156.1"/>
    <property type="molecule type" value="Genomic_DNA"/>
</dbReference>
<sequence length="85" mass="9947">MLFNNLHSRIEKAMEDMNALLNCMGNPQLLHILLTADRKMQEILLLRMQGYQSKEIDAMTGPSEQTLYTRLNRLKKKIKKLLESE</sequence>
<proteinExistence type="predicted"/>
<evidence type="ECO:0000313" key="2">
    <source>
        <dbReference type="Proteomes" id="UP000184301"/>
    </source>
</evidence>
<keyword evidence="2" id="KW-1185">Reference proteome</keyword>
<gene>
    <name evidence="1" type="ORF">SAMN02745243_00286</name>
</gene>
<accession>A0A1M6I9T7</accession>
<dbReference type="InterPro" id="IPR013324">
    <property type="entry name" value="RNA_pol_sigma_r3/r4-like"/>
</dbReference>
<name>A0A1M6I9T7_9FIRM</name>